<evidence type="ECO:0000256" key="1">
    <source>
        <dbReference type="SAM" id="MobiDB-lite"/>
    </source>
</evidence>
<dbReference type="EMBL" id="JACBYW010000001">
    <property type="protein sequence ID" value="NYH77224.1"/>
    <property type="molecule type" value="Genomic_DNA"/>
</dbReference>
<dbReference type="AlphaFoldDB" id="A0A852YPL9"/>
<keyword evidence="3" id="KW-1185">Reference proteome</keyword>
<name>A0A852YPL9_9ACTN</name>
<feature type="region of interest" description="Disordered" evidence="1">
    <location>
        <begin position="188"/>
        <end position="210"/>
    </location>
</feature>
<organism evidence="2 3">
    <name type="scientific">Actinopolyspora biskrensis</name>
    <dbReference type="NCBI Taxonomy" id="1470178"/>
    <lineage>
        <taxon>Bacteria</taxon>
        <taxon>Bacillati</taxon>
        <taxon>Actinomycetota</taxon>
        <taxon>Actinomycetes</taxon>
        <taxon>Actinopolysporales</taxon>
        <taxon>Actinopolysporaceae</taxon>
        <taxon>Actinopolyspora</taxon>
    </lineage>
</organism>
<dbReference type="Proteomes" id="UP000548304">
    <property type="component" value="Unassembled WGS sequence"/>
</dbReference>
<proteinExistence type="predicted"/>
<protein>
    <submittedName>
        <fullName evidence="2">Uncharacterized protein</fullName>
    </submittedName>
</protein>
<evidence type="ECO:0000313" key="3">
    <source>
        <dbReference type="Proteomes" id="UP000548304"/>
    </source>
</evidence>
<accession>A0A852YPL9</accession>
<reference evidence="2 3" key="1">
    <citation type="submission" date="2020-07" db="EMBL/GenBank/DDBJ databases">
        <title>Genomic Encyclopedia of Type Strains, Phase III (KMG-III): the genomes of soil and plant-associated and newly described type strains.</title>
        <authorList>
            <person name="Whitman W."/>
        </authorList>
    </citation>
    <scope>NUCLEOTIDE SEQUENCE [LARGE SCALE GENOMIC DNA]</scope>
    <source>
        <strain evidence="2 3">CECT 8576</strain>
    </source>
</reference>
<gene>
    <name evidence="2" type="ORF">FHR84_000538</name>
</gene>
<sequence length="241" mass="26069">MLSAAAPSPERCRVRAGTPVRDAFVIAVTGCSTALVTRSSVPYYCPGNDEAAVDNEPADRKSLVIGGTICVVPSQGLILASLRCLGWLCGAASCSCEGWSATGSRTVVLRRRGTGRYDVGGRLGGLWGRPVGTGGVLLRLVCRFQRPLLRCEDRARMRGWESRGPPCRSGCRPWITKGSVRDSLLSMGNLRPHRHNPRATGGEVHWGMPPEHRKSVGVLRGRFKGTRIVGAEDTGYSYEYE</sequence>
<evidence type="ECO:0000313" key="2">
    <source>
        <dbReference type="EMBL" id="NYH77224.1"/>
    </source>
</evidence>
<comment type="caution">
    <text evidence="2">The sequence shown here is derived from an EMBL/GenBank/DDBJ whole genome shotgun (WGS) entry which is preliminary data.</text>
</comment>